<dbReference type="InterPro" id="IPR000816">
    <property type="entry name" value="Peptidase_C15"/>
</dbReference>
<evidence type="ECO:0000256" key="10">
    <source>
        <dbReference type="PROSITE-ProRule" id="PRU10076"/>
    </source>
</evidence>
<comment type="caution">
    <text evidence="12">The sequence shown here is derived from an EMBL/GenBank/DDBJ whole genome shotgun (WGS) entry which is preliminary data.</text>
</comment>
<keyword evidence="5 9" id="KW-0963">Cytoplasm</keyword>
<dbReference type="InterPro" id="IPR016125">
    <property type="entry name" value="Peptidase_C15-like"/>
</dbReference>
<evidence type="ECO:0000256" key="11">
    <source>
        <dbReference type="PROSITE-ProRule" id="PRU10077"/>
    </source>
</evidence>
<evidence type="ECO:0000256" key="8">
    <source>
        <dbReference type="ARBA" id="ARBA00022807"/>
    </source>
</evidence>
<dbReference type="PIRSF" id="PIRSF015592">
    <property type="entry name" value="Prld-crbxl_pptds"/>
    <property type="match status" value="1"/>
</dbReference>
<reference evidence="13" key="1">
    <citation type="journal article" date="2019" name="Int. J. Syst. Evol. Microbiol.">
        <title>The Global Catalogue of Microorganisms (GCM) 10K type strain sequencing project: providing services to taxonomists for standard genome sequencing and annotation.</title>
        <authorList>
            <consortium name="The Broad Institute Genomics Platform"/>
            <consortium name="The Broad Institute Genome Sequencing Center for Infectious Disease"/>
            <person name="Wu L."/>
            <person name="Ma J."/>
        </authorList>
    </citation>
    <scope>NUCLEOTIDE SEQUENCE [LARGE SCALE GENOMIC DNA]</scope>
    <source>
        <strain evidence="13">CCUG 53519</strain>
    </source>
</reference>
<dbReference type="Pfam" id="PF01470">
    <property type="entry name" value="Peptidase_C15"/>
    <property type="match status" value="1"/>
</dbReference>
<evidence type="ECO:0000256" key="1">
    <source>
        <dbReference type="ARBA" id="ARBA00001770"/>
    </source>
</evidence>
<dbReference type="PANTHER" id="PTHR23402:SF1">
    <property type="entry name" value="PYROGLUTAMYL-PEPTIDASE I"/>
    <property type="match status" value="1"/>
</dbReference>
<evidence type="ECO:0000256" key="4">
    <source>
        <dbReference type="ARBA" id="ARBA00006641"/>
    </source>
</evidence>
<dbReference type="PROSITE" id="PS01333">
    <property type="entry name" value="PYRASE_GLU"/>
    <property type="match status" value="1"/>
</dbReference>
<proteinExistence type="inferred from homology"/>
<dbReference type="InterPro" id="IPR033693">
    <property type="entry name" value="PGPEP1_Glu_AS"/>
</dbReference>
<evidence type="ECO:0000313" key="13">
    <source>
        <dbReference type="Proteomes" id="UP001597169"/>
    </source>
</evidence>
<dbReference type="Gene3D" id="3.40.630.20">
    <property type="entry name" value="Peptidase C15, pyroglutamyl peptidase I-like"/>
    <property type="match status" value="1"/>
</dbReference>
<keyword evidence="8 9" id="KW-0788">Thiol protease</keyword>
<accession>A0ABW3Q9Z8</accession>
<dbReference type="GO" id="GO:0016920">
    <property type="term" value="F:pyroglutamyl-peptidase activity"/>
    <property type="evidence" value="ECO:0007669"/>
    <property type="project" value="UniProtKB-EC"/>
</dbReference>
<evidence type="ECO:0000256" key="5">
    <source>
        <dbReference type="ARBA" id="ARBA00022490"/>
    </source>
</evidence>
<keyword evidence="13" id="KW-1185">Reference proteome</keyword>
<dbReference type="PANTHER" id="PTHR23402">
    <property type="entry name" value="PROTEASE FAMILY C15 PYROGLUTAMYL-PEPTIDASE I-RELATED"/>
    <property type="match status" value="1"/>
</dbReference>
<name>A0ABW3Q9Z8_9BACL</name>
<dbReference type="SUPFAM" id="SSF53182">
    <property type="entry name" value="Pyrrolidone carboxyl peptidase (pyroglutamate aminopeptidase)"/>
    <property type="match status" value="1"/>
</dbReference>
<dbReference type="Proteomes" id="UP001597169">
    <property type="component" value="Unassembled WGS sequence"/>
</dbReference>
<feature type="active site" evidence="9 10">
    <location>
        <position position="81"/>
    </location>
</feature>
<dbReference type="InterPro" id="IPR033694">
    <property type="entry name" value="PGPEP1_Cys_AS"/>
</dbReference>
<feature type="active site" evidence="9 11">
    <location>
        <position position="144"/>
    </location>
</feature>
<evidence type="ECO:0000256" key="3">
    <source>
        <dbReference type="ARBA" id="ARBA00004496"/>
    </source>
</evidence>
<gene>
    <name evidence="9 12" type="primary">pcp</name>
    <name evidence="12" type="ORF">ACFQ3J_25250</name>
</gene>
<dbReference type="PROSITE" id="PS01334">
    <property type="entry name" value="PYRASE_CYS"/>
    <property type="match status" value="1"/>
</dbReference>
<organism evidence="12 13">
    <name type="scientific">Paenibacillus provencensis</name>
    <dbReference type="NCBI Taxonomy" id="441151"/>
    <lineage>
        <taxon>Bacteria</taxon>
        <taxon>Bacillati</taxon>
        <taxon>Bacillota</taxon>
        <taxon>Bacilli</taxon>
        <taxon>Bacillales</taxon>
        <taxon>Paenibacillaceae</taxon>
        <taxon>Paenibacillus</taxon>
    </lineage>
</organism>
<evidence type="ECO:0000256" key="2">
    <source>
        <dbReference type="ARBA" id="ARBA00002280"/>
    </source>
</evidence>
<dbReference type="PRINTS" id="PR00706">
    <property type="entry name" value="PYROGLUPTASE"/>
</dbReference>
<feature type="active site" evidence="9">
    <location>
        <position position="168"/>
    </location>
</feature>
<dbReference type="EMBL" id="JBHTKX010000010">
    <property type="protein sequence ID" value="MFD1131429.1"/>
    <property type="molecule type" value="Genomic_DNA"/>
</dbReference>
<sequence>MDKKVLLTGFDPFGGEQINPALEAVKRLNCKKTSNVKLVAYEIPTVFAKSIQHVISAIEQEQPDVVICIGQAGGRTQITPERIAINLDDARIPDNDQQQPIDEPVVQSGPAAYFSTLPIKKMVEAMRVAGIPSAVSNTAGTFVCNHLFYGLMHYLHYHSPHVRGGFIHIPYLPEQTLNSTAPSLSLDLIVKGLEIAAITAANAEVDIKAGGGELH</sequence>
<keyword evidence="7 9" id="KW-0378">Hydrolase</keyword>
<protein>
    <recommendedName>
        <fullName evidence="9">Pyrrolidone-carboxylate peptidase</fullName>
        <ecNumber evidence="9">3.4.19.3</ecNumber>
    </recommendedName>
    <alternativeName>
        <fullName evidence="9">5-oxoprolyl-peptidase</fullName>
    </alternativeName>
    <alternativeName>
        <fullName evidence="9">Pyroglutamyl-peptidase I</fullName>
        <shortName evidence="9">PGP-I</shortName>
        <shortName evidence="9">Pyrase</shortName>
    </alternativeName>
</protein>
<comment type="subunit">
    <text evidence="9">Homotetramer.</text>
</comment>
<comment type="similarity">
    <text evidence="4 9">Belongs to the peptidase C15 family.</text>
</comment>
<comment type="subcellular location">
    <subcellularLocation>
        <location evidence="3 9">Cytoplasm</location>
    </subcellularLocation>
</comment>
<evidence type="ECO:0000256" key="6">
    <source>
        <dbReference type="ARBA" id="ARBA00022670"/>
    </source>
</evidence>
<dbReference type="EC" id="3.4.19.3" evidence="9"/>
<keyword evidence="6 9" id="KW-0645">Protease</keyword>
<dbReference type="NCBIfam" id="NF009676">
    <property type="entry name" value="PRK13197.1"/>
    <property type="match status" value="1"/>
</dbReference>
<dbReference type="CDD" id="cd00501">
    <property type="entry name" value="Peptidase_C15"/>
    <property type="match status" value="1"/>
</dbReference>
<comment type="function">
    <text evidence="2 9">Removes 5-oxoproline from various penultimate amino acid residues except L-proline.</text>
</comment>
<evidence type="ECO:0000256" key="9">
    <source>
        <dbReference type="HAMAP-Rule" id="MF_00417"/>
    </source>
</evidence>
<dbReference type="InterPro" id="IPR036440">
    <property type="entry name" value="Peptidase_C15-like_sf"/>
</dbReference>
<dbReference type="HAMAP" id="MF_00417">
    <property type="entry name" value="Pyrrolid_peptidase"/>
    <property type="match status" value="1"/>
</dbReference>
<dbReference type="NCBIfam" id="TIGR00504">
    <property type="entry name" value="pyro_pdase"/>
    <property type="match status" value="1"/>
</dbReference>
<evidence type="ECO:0000256" key="7">
    <source>
        <dbReference type="ARBA" id="ARBA00022801"/>
    </source>
</evidence>
<evidence type="ECO:0000313" key="12">
    <source>
        <dbReference type="EMBL" id="MFD1131429.1"/>
    </source>
</evidence>
<dbReference type="InterPro" id="IPR029762">
    <property type="entry name" value="PGP-I_bact-type"/>
</dbReference>
<dbReference type="RefSeq" id="WP_251584710.1">
    <property type="nucleotide sequence ID" value="NZ_JBHTKX010000010.1"/>
</dbReference>
<comment type="catalytic activity">
    <reaction evidence="1 9 10">
        <text>Release of an N-terminal pyroglutamyl group from a polypeptide, the second amino acid generally not being Pro.</text>
        <dbReference type="EC" id="3.4.19.3"/>
    </reaction>
</comment>